<reference evidence="1" key="1">
    <citation type="journal article" date="2021" name="Proc. Natl. Acad. Sci. U.S.A.">
        <title>A Catalog of Tens of Thousands of Viruses from Human Metagenomes Reveals Hidden Associations with Chronic Diseases.</title>
        <authorList>
            <person name="Tisza M.J."/>
            <person name="Buck C.B."/>
        </authorList>
    </citation>
    <scope>NUCLEOTIDE SEQUENCE</scope>
    <source>
        <strain evidence="1">CtnuR9</strain>
    </source>
</reference>
<sequence length="231" mass="24324">MAGKAVSYQFLDALAKSIGMDAETVKQALAEINQLQTQTQSLELAVQGKAPTNHASQQPIFGTANAQMYGHVKIAREVANDSTDGVAVSPDAVYAYAPAKGMAIELPVDGEQLLTALQPDEGGGSATIEKNGTGIVCMTKNKALAVTGWISYTFDYQGSADISNLARWSNFAGIEIPVIVYLVSYEDNLVTVWPSAISSDLIATLPSNTLIGSGRVIVAIAPGIMPSFIKE</sequence>
<organism evidence="1">
    <name type="scientific">Podoviridae sp. ctnuR9</name>
    <dbReference type="NCBI Taxonomy" id="2825276"/>
    <lineage>
        <taxon>Viruses</taxon>
        <taxon>Duplodnaviria</taxon>
        <taxon>Heunggongvirae</taxon>
        <taxon>Uroviricota</taxon>
        <taxon>Caudoviricetes</taxon>
    </lineage>
</organism>
<proteinExistence type="predicted"/>
<protein>
    <submittedName>
        <fullName evidence="1">Uncharacterized protein</fullName>
    </submittedName>
</protein>
<evidence type="ECO:0000313" key="1">
    <source>
        <dbReference type="EMBL" id="DAF93352.1"/>
    </source>
</evidence>
<name>A0A8S5UFV2_9CAUD</name>
<accession>A0A8S5UFV2</accession>
<dbReference type="EMBL" id="BK016084">
    <property type="protein sequence ID" value="DAF93352.1"/>
    <property type="molecule type" value="Genomic_DNA"/>
</dbReference>